<accession>A0A5B7F9I1</accession>
<evidence type="ECO:0000256" key="1">
    <source>
        <dbReference type="SAM" id="MobiDB-lite"/>
    </source>
</evidence>
<name>A0A5B7F9I1_PORTR</name>
<protein>
    <submittedName>
        <fullName evidence="2">Uncharacterized protein</fullName>
    </submittedName>
</protein>
<keyword evidence="3" id="KW-1185">Reference proteome</keyword>
<dbReference type="EMBL" id="VSRR010005363">
    <property type="protein sequence ID" value="MPC42245.1"/>
    <property type="molecule type" value="Genomic_DNA"/>
</dbReference>
<feature type="compositionally biased region" description="Polar residues" evidence="1">
    <location>
        <begin position="16"/>
        <end position="26"/>
    </location>
</feature>
<proteinExistence type="predicted"/>
<feature type="region of interest" description="Disordered" evidence="1">
    <location>
        <begin position="70"/>
        <end position="99"/>
    </location>
</feature>
<organism evidence="2 3">
    <name type="scientific">Portunus trituberculatus</name>
    <name type="common">Swimming crab</name>
    <name type="synonym">Neptunus trituberculatus</name>
    <dbReference type="NCBI Taxonomy" id="210409"/>
    <lineage>
        <taxon>Eukaryota</taxon>
        <taxon>Metazoa</taxon>
        <taxon>Ecdysozoa</taxon>
        <taxon>Arthropoda</taxon>
        <taxon>Crustacea</taxon>
        <taxon>Multicrustacea</taxon>
        <taxon>Malacostraca</taxon>
        <taxon>Eumalacostraca</taxon>
        <taxon>Eucarida</taxon>
        <taxon>Decapoda</taxon>
        <taxon>Pleocyemata</taxon>
        <taxon>Brachyura</taxon>
        <taxon>Eubrachyura</taxon>
        <taxon>Portunoidea</taxon>
        <taxon>Portunidae</taxon>
        <taxon>Portuninae</taxon>
        <taxon>Portunus</taxon>
    </lineage>
</organism>
<feature type="region of interest" description="Disordered" evidence="1">
    <location>
        <begin position="1"/>
        <end position="26"/>
    </location>
</feature>
<sequence length="99" mass="10895">MAPVLLDPRHARRGTHTQANLDTNTQHNWPSDFAAVTSLILPMQCGKLITPVKSHHSDPRRTISCTIRYKGRPHVPSGTPERGTDAVPTKHRPPATCST</sequence>
<evidence type="ECO:0000313" key="3">
    <source>
        <dbReference type="Proteomes" id="UP000324222"/>
    </source>
</evidence>
<dbReference type="Proteomes" id="UP000324222">
    <property type="component" value="Unassembled WGS sequence"/>
</dbReference>
<evidence type="ECO:0000313" key="2">
    <source>
        <dbReference type="EMBL" id="MPC42245.1"/>
    </source>
</evidence>
<comment type="caution">
    <text evidence="2">The sequence shown here is derived from an EMBL/GenBank/DDBJ whole genome shotgun (WGS) entry which is preliminary data.</text>
</comment>
<dbReference type="AlphaFoldDB" id="A0A5B7F9I1"/>
<reference evidence="2 3" key="1">
    <citation type="submission" date="2019-05" db="EMBL/GenBank/DDBJ databases">
        <title>Another draft genome of Portunus trituberculatus and its Hox gene families provides insights of decapod evolution.</title>
        <authorList>
            <person name="Jeong J.-H."/>
            <person name="Song I."/>
            <person name="Kim S."/>
            <person name="Choi T."/>
            <person name="Kim D."/>
            <person name="Ryu S."/>
            <person name="Kim W."/>
        </authorList>
    </citation>
    <scope>NUCLEOTIDE SEQUENCE [LARGE SCALE GENOMIC DNA]</scope>
    <source>
        <tissue evidence="2">Muscle</tissue>
    </source>
</reference>
<gene>
    <name evidence="2" type="ORF">E2C01_035862</name>
</gene>